<evidence type="ECO:0000313" key="2">
    <source>
        <dbReference type="EMBL" id="ACJ00334.1"/>
    </source>
</evidence>
<protein>
    <submittedName>
        <fullName evidence="2">Uncharacterized protein</fullName>
    </submittedName>
</protein>
<evidence type="ECO:0000313" key="3">
    <source>
        <dbReference type="Proteomes" id="UP000001591"/>
    </source>
</evidence>
<reference evidence="2 3" key="1">
    <citation type="journal article" date="2010" name="BMC Genomics">
        <title>Metabolic flexibility revealed in the genome of the cyst-forming alpha-1 proteobacterium Rhodospirillum centenum.</title>
        <authorList>
            <person name="Lu Y.K."/>
            <person name="Marden J."/>
            <person name="Han M."/>
            <person name="Swingley W.D."/>
            <person name="Mastrian S.D."/>
            <person name="Chowdhury S.R."/>
            <person name="Hao J."/>
            <person name="Helmy T."/>
            <person name="Kim S."/>
            <person name="Kurdoglu A.A."/>
            <person name="Matthies H.J."/>
            <person name="Rollo D."/>
            <person name="Stothard P."/>
            <person name="Blankenship R.E."/>
            <person name="Bauer C.E."/>
            <person name="Touchman J.W."/>
        </authorList>
    </citation>
    <scope>NUCLEOTIDE SEQUENCE [LARGE SCALE GENOMIC DNA]</scope>
    <source>
        <strain evidence="3">ATCC 51521 / SW</strain>
    </source>
</reference>
<name>B6IVL0_RHOCS</name>
<dbReference type="EMBL" id="CP000613">
    <property type="protein sequence ID" value="ACJ00334.1"/>
    <property type="molecule type" value="Genomic_DNA"/>
</dbReference>
<accession>B6IVL0</accession>
<dbReference type="AlphaFoldDB" id="B6IVL0"/>
<keyword evidence="3" id="KW-1185">Reference proteome</keyword>
<feature type="chain" id="PRO_5002846756" evidence="1">
    <location>
        <begin position="44"/>
        <end position="157"/>
    </location>
</feature>
<dbReference type="STRING" id="414684.RC1_2966"/>
<dbReference type="Proteomes" id="UP000001591">
    <property type="component" value="Chromosome"/>
</dbReference>
<evidence type="ECO:0000256" key="1">
    <source>
        <dbReference type="SAM" id="SignalP"/>
    </source>
</evidence>
<organism evidence="2 3">
    <name type="scientific">Rhodospirillum centenum (strain ATCC 51521 / SW)</name>
    <dbReference type="NCBI Taxonomy" id="414684"/>
    <lineage>
        <taxon>Bacteria</taxon>
        <taxon>Pseudomonadati</taxon>
        <taxon>Pseudomonadota</taxon>
        <taxon>Alphaproteobacteria</taxon>
        <taxon>Rhodospirillales</taxon>
        <taxon>Rhodospirillaceae</taxon>
        <taxon>Rhodospirillum</taxon>
    </lineage>
</organism>
<keyword evidence="1" id="KW-0732">Signal</keyword>
<dbReference type="HOGENOM" id="CLU_1676476_0_0_5"/>
<feature type="signal peptide" evidence="1">
    <location>
        <begin position="1"/>
        <end position="43"/>
    </location>
</feature>
<gene>
    <name evidence="2" type="ordered locus">RC1_2966</name>
</gene>
<dbReference type="KEGG" id="rce:RC1_2966"/>
<sequence>MNTVPVHARSPIHAMARCMMRRPVRILSGLAGAALLLAPAVAAADGSCAALSCAIGKRAWAHIDARHCRTCDSLTPKNSEFTGAYCGGAEDALELCRAVLAAADCTAATQRNGRIAATATLDRVAGKLRRGCTDTRRATVILEKDGRTVVTQFPGDP</sequence>
<proteinExistence type="predicted"/>